<accession>A0A2V2LK17</accession>
<comment type="caution">
    <text evidence="4">The sequence shown here is derived from an EMBL/GenBank/DDBJ whole genome shotgun (WGS) entry which is preliminary data.</text>
</comment>
<dbReference type="Proteomes" id="UP000245680">
    <property type="component" value="Unassembled WGS sequence"/>
</dbReference>
<sequence length="241" mass="26557">MGLHHRALQLVFPPQCLQCDGLVLQEGGLCGPCWRDTPFILGLGCDLCGAPLPGVETDHAIHCDDCRDRARPWARGRSVMLYRDGARRLLLALKHGDRLDLAPALAGWMASRAEPLLTERTLVVPVPAHWWRLFRRRYNQAAVLATGLARRLDQPVCPDLLMRRRRTDTQDGKSPDARFANVDGAFAVAPRHRALLQGRDILLIDDVMTSGATLDACARTCLSGGARQVSVMALARVTRDG</sequence>
<protein>
    <submittedName>
        <fullName evidence="4">Amidophosphoribosyltransferase</fullName>
    </submittedName>
</protein>
<keyword evidence="4" id="KW-0808">Transferase</keyword>
<dbReference type="Gene3D" id="3.40.50.2020">
    <property type="match status" value="1"/>
</dbReference>
<reference evidence="4 5" key="1">
    <citation type="submission" date="2018-05" db="EMBL/GenBank/DDBJ databases">
        <title>Rhodobacteraceae gen. nov., sp. nov. isolated from sea water.</title>
        <authorList>
            <person name="Ren Y."/>
        </authorList>
    </citation>
    <scope>NUCLEOTIDE SEQUENCE [LARGE SCALE GENOMIC DNA]</scope>
    <source>
        <strain evidence="4 5">TG-679</strain>
    </source>
</reference>
<organism evidence="4 5">
    <name type="scientific">Meridianimarinicoccus roseus</name>
    <dbReference type="NCBI Taxonomy" id="2072018"/>
    <lineage>
        <taxon>Bacteria</taxon>
        <taxon>Pseudomonadati</taxon>
        <taxon>Pseudomonadota</taxon>
        <taxon>Alphaproteobacteria</taxon>
        <taxon>Rhodobacterales</taxon>
        <taxon>Paracoccaceae</taxon>
        <taxon>Meridianimarinicoccus</taxon>
    </lineage>
</organism>
<dbReference type="PANTHER" id="PTHR47505">
    <property type="entry name" value="DNA UTILIZATION PROTEIN YHGH"/>
    <property type="match status" value="1"/>
</dbReference>
<feature type="domain" description="Double zinc ribbon" evidence="3">
    <location>
        <begin position="7"/>
        <end position="67"/>
    </location>
</feature>
<dbReference type="InterPro" id="IPR051910">
    <property type="entry name" value="ComF/GntX_DNA_util-trans"/>
</dbReference>
<evidence type="ECO:0000259" key="3">
    <source>
        <dbReference type="Pfam" id="PF18912"/>
    </source>
</evidence>
<dbReference type="EMBL" id="QGKU01000039">
    <property type="protein sequence ID" value="PWR02173.1"/>
    <property type="molecule type" value="Genomic_DNA"/>
</dbReference>
<keyword evidence="5" id="KW-1185">Reference proteome</keyword>
<dbReference type="GO" id="GO:0016757">
    <property type="term" value="F:glycosyltransferase activity"/>
    <property type="evidence" value="ECO:0007669"/>
    <property type="project" value="UniProtKB-KW"/>
</dbReference>
<dbReference type="PANTHER" id="PTHR47505:SF1">
    <property type="entry name" value="DNA UTILIZATION PROTEIN YHGH"/>
    <property type="match status" value="1"/>
</dbReference>
<evidence type="ECO:0000313" key="5">
    <source>
        <dbReference type="Proteomes" id="UP000245680"/>
    </source>
</evidence>
<dbReference type="Pfam" id="PF00156">
    <property type="entry name" value="Pribosyltran"/>
    <property type="match status" value="1"/>
</dbReference>
<evidence type="ECO:0000256" key="1">
    <source>
        <dbReference type="ARBA" id="ARBA00008007"/>
    </source>
</evidence>
<dbReference type="AlphaFoldDB" id="A0A2V2LK17"/>
<name>A0A2V2LK17_9RHOB</name>
<comment type="similarity">
    <text evidence="1">Belongs to the ComF/GntX family.</text>
</comment>
<evidence type="ECO:0000313" key="4">
    <source>
        <dbReference type="EMBL" id="PWR02173.1"/>
    </source>
</evidence>
<keyword evidence="4" id="KW-0328">Glycosyltransferase</keyword>
<dbReference type="InterPro" id="IPR029057">
    <property type="entry name" value="PRTase-like"/>
</dbReference>
<dbReference type="SUPFAM" id="SSF53271">
    <property type="entry name" value="PRTase-like"/>
    <property type="match status" value="1"/>
</dbReference>
<proteinExistence type="inferred from homology"/>
<dbReference type="OrthoDB" id="9779910at2"/>
<feature type="domain" description="Phosphoribosyltransferase" evidence="2">
    <location>
        <begin position="141"/>
        <end position="235"/>
    </location>
</feature>
<dbReference type="InterPro" id="IPR000836">
    <property type="entry name" value="PRTase_dom"/>
</dbReference>
<gene>
    <name evidence="4" type="ORF">DKT77_12955</name>
</gene>
<dbReference type="RefSeq" id="WP_109812126.1">
    <property type="nucleotide sequence ID" value="NZ_QGKU01000039.1"/>
</dbReference>
<dbReference type="Pfam" id="PF18912">
    <property type="entry name" value="DZR_2"/>
    <property type="match status" value="1"/>
</dbReference>
<dbReference type="InterPro" id="IPR044005">
    <property type="entry name" value="DZR_2"/>
</dbReference>
<dbReference type="CDD" id="cd06223">
    <property type="entry name" value="PRTases_typeI"/>
    <property type="match status" value="1"/>
</dbReference>
<evidence type="ECO:0000259" key="2">
    <source>
        <dbReference type="Pfam" id="PF00156"/>
    </source>
</evidence>